<reference evidence="8" key="1">
    <citation type="submission" date="2013-08" db="EMBL/GenBank/DDBJ databases">
        <title>Gene expansion shapes genome architecture in the human pathogen Lichtheimia corymbifera: an evolutionary genomics analysis in the ancient terrestrial Mucorales (Mucoromycotina).</title>
        <authorList>
            <person name="Schwartze V.U."/>
            <person name="Winter S."/>
            <person name="Shelest E."/>
            <person name="Marcet-Houben M."/>
            <person name="Horn F."/>
            <person name="Wehner S."/>
            <person name="Hoffmann K."/>
            <person name="Riege K."/>
            <person name="Sammeth M."/>
            <person name="Nowrousian M."/>
            <person name="Valiante V."/>
            <person name="Linde J."/>
            <person name="Jacobsen I.D."/>
            <person name="Marz M."/>
            <person name="Brakhage A.A."/>
            <person name="Gabaldon T."/>
            <person name="Bocker S."/>
            <person name="Voigt K."/>
        </authorList>
    </citation>
    <scope>NUCLEOTIDE SEQUENCE [LARGE SCALE GENOMIC DNA]</scope>
    <source>
        <strain evidence="8">FSU 9682</strain>
    </source>
</reference>
<dbReference type="AlphaFoldDB" id="A0A068SH54"/>
<dbReference type="VEuPathDB" id="FungiDB:LCOR_11956.1"/>
<evidence type="ECO:0000256" key="4">
    <source>
        <dbReference type="ARBA" id="ARBA00022759"/>
    </source>
</evidence>
<keyword evidence="9" id="KW-1185">Reference proteome</keyword>
<dbReference type="SUPFAM" id="SSF56672">
    <property type="entry name" value="DNA/RNA polymerases"/>
    <property type="match status" value="1"/>
</dbReference>
<dbReference type="FunFam" id="3.10.20.370:FF:000001">
    <property type="entry name" value="Retrovirus-related Pol polyprotein from transposon 17.6-like protein"/>
    <property type="match status" value="1"/>
</dbReference>
<sequence length="97" mass="10930">MVPYLFIHPNQVQILTTDASTHGLGAVLSQSPTSDAREERVIAYASRSLRDSEERYAATHLEALAVVWAVEYLRHYLSGRQFVLLLCHSSFNKQGLQ</sequence>
<keyword evidence="4" id="KW-0255">Endonuclease</keyword>
<dbReference type="STRING" id="1263082.A0A068SH54"/>
<organism evidence="8 9">
    <name type="scientific">Lichtheimia corymbifera JMRC:FSU:9682</name>
    <dbReference type="NCBI Taxonomy" id="1263082"/>
    <lineage>
        <taxon>Eukaryota</taxon>
        <taxon>Fungi</taxon>
        <taxon>Fungi incertae sedis</taxon>
        <taxon>Mucoromycota</taxon>
        <taxon>Mucoromycotina</taxon>
        <taxon>Mucoromycetes</taxon>
        <taxon>Mucorales</taxon>
        <taxon>Lichtheimiaceae</taxon>
        <taxon>Lichtheimia</taxon>
    </lineage>
</organism>
<keyword evidence="5" id="KW-0378">Hydrolase</keyword>
<proteinExistence type="predicted"/>
<evidence type="ECO:0000259" key="7">
    <source>
        <dbReference type="Pfam" id="PF17917"/>
    </source>
</evidence>
<comment type="caution">
    <text evidence="8">The sequence shown here is derived from an EMBL/GenBank/DDBJ whole genome shotgun (WGS) entry which is preliminary data.</text>
</comment>
<keyword evidence="6" id="KW-0695">RNA-directed DNA polymerase</keyword>
<evidence type="ECO:0000313" key="9">
    <source>
        <dbReference type="Proteomes" id="UP000027586"/>
    </source>
</evidence>
<keyword evidence="1" id="KW-0808">Transferase</keyword>
<dbReference type="Proteomes" id="UP000027586">
    <property type="component" value="Unassembled WGS sequence"/>
</dbReference>
<evidence type="ECO:0000256" key="2">
    <source>
        <dbReference type="ARBA" id="ARBA00022695"/>
    </source>
</evidence>
<evidence type="ECO:0000256" key="3">
    <source>
        <dbReference type="ARBA" id="ARBA00022722"/>
    </source>
</evidence>
<evidence type="ECO:0000256" key="5">
    <source>
        <dbReference type="ARBA" id="ARBA00022801"/>
    </source>
</evidence>
<dbReference type="EMBL" id="CBTN010000148">
    <property type="protein sequence ID" value="CDH61177.1"/>
    <property type="molecule type" value="Genomic_DNA"/>
</dbReference>
<keyword evidence="3" id="KW-0540">Nuclease</keyword>
<dbReference type="InterPro" id="IPR043502">
    <property type="entry name" value="DNA/RNA_pol_sf"/>
</dbReference>
<dbReference type="Gene3D" id="3.10.20.370">
    <property type="match status" value="1"/>
</dbReference>
<protein>
    <recommendedName>
        <fullName evidence="7">Reverse transcriptase RNase H-like domain-containing protein</fullName>
    </recommendedName>
</protein>
<keyword evidence="2" id="KW-0548">Nucleotidyltransferase</keyword>
<dbReference type="PANTHER" id="PTHR34072">
    <property type="entry name" value="ENZYMATIC POLYPROTEIN-RELATED"/>
    <property type="match status" value="1"/>
</dbReference>
<dbReference type="Pfam" id="PF17917">
    <property type="entry name" value="RT_RNaseH"/>
    <property type="match status" value="1"/>
</dbReference>
<dbReference type="InterPro" id="IPR041373">
    <property type="entry name" value="RT_RNaseH"/>
</dbReference>
<evidence type="ECO:0000256" key="1">
    <source>
        <dbReference type="ARBA" id="ARBA00022679"/>
    </source>
</evidence>
<gene>
    <name evidence="8" type="ORF">LCOR_11956.1</name>
</gene>
<dbReference type="OrthoDB" id="2254302at2759"/>
<feature type="domain" description="Reverse transcriptase RNase H-like" evidence="7">
    <location>
        <begin position="9"/>
        <end position="90"/>
    </location>
</feature>
<dbReference type="GO" id="GO:0003964">
    <property type="term" value="F:RNA-directed DNA polymerase activity"/>
    <property type="evidence" value="ECO:0007669"/>
    <property type="project" value="UniProtKB-KW"/>
</dbReference>
<evidence type="ECO:0000256" key="6">
    <source>
        <dbReference type="ARBA" id="ARBA00022918"/>
    </source>
</evidence>
<dbReference type="GO" id="GO:0016787">
    <property type="term" value="F:hydrolase activity"/>
    <property type="evidence" value="ECO:0007669"/>
    <property type="project" value="UniProtKB-KW"/>
</dbReference>
<dbReference type="PANTHER" id="PTHR34072:SF49">
    <property type="entry name" value="RIBONUCLEASE H"/>
    <property type="match status" value="1"/>
</dbReference>
<accession>A0A068SH54</accession>
<evidence type="ECO:0000313" key="8">
    <source>
        <dbReference type="EMBL" id="CDH61177.1"/>
    </source>
</evidence>
<name>A0A068SH54_9FUNG</name>
<dbReference type="GO" id="GO:0004519">
    <property type="term" value="F:endonuclease activity"/>
    <property type="evidence" value="ECO:0007669"/>
    <property type="project" value="UniProtKB-KW"/>
</dbReference>